<organism evidence="2 3">
    <name type="scientific">Luteibacter yeojuensis</name>
    <dbReference type="NCBI Taxonomy" id="345309"/>
    <lineage>
        <taxon>Bacteria</taxon>
        <taxon>Pseudomonadati</taxon>
        <taxon>Pseudomonadota</taxon>
        <taxon>Gammaproteobacteria</taxon>
        <taxon>Lysobacterales</taxon>
        <taxon>Rhodanobacteraceae</taxon>
        <taxon>Luteibacter</taxon>
    </lineage>
</organism>
<keyword evidence="3" id="KW-1185">Reference proteome</keyword>
<gene>
    <name evidence="2" type="ORF">VI08_18400</name>
</gene>
<protein>
    <submittedName>
        <fullName evidence="2">Uncharacterized protein</fullName>
    </submittedName>
</protein>
<reference evidence="2 3" key="1">
    <citation type="submission" date="2015-03" db="EMBL/GenBank/DDBJ databases">
        <title>Draft genome sequence of Luteibacter yeojuensis strain SU11.</title>
        <authorList>
            <person name="Sulaiman J."/>
            <person name="Priya K."/>
            <person name="Chan K.-G."/>
        </authorList>
    </citation>
    <scope>NUCLEOTIDE SEQUENCE [LARGE SCALE GENOMIC DNA]</scope>
    <source>
        <strain evidence="2 3">SU11</strain>
    </source>
</reference>
<feature type="transmembrane region" description="Helical" evidence="1">
    <location>
        <begin position="58"/>
        <end position="85"/>
    </location>
</feature>
<comment type="caution">
    <text evidence="2">The sequence shown here is derived from an EMBL/GenBank/DDBJ whole genome shotgun (WGS) entry which is preliminary data.</text>
</comment>
<keyword evidence="1" id="KW-1133">Transmembrane helix</keyword>
<dbReference type="PATRIC" id="fig|345309.4.peg.3490"/>
<evidence type="ECO:0000256" key="1">
    <source>
        <dbReference type="SAM" id="Phobius"/>
    </source>
</evidence>
<accession>A0A0F3K5J7</accession>
<name>A0A0F3K5J7_9GAMM</name>
<dbReference type="Proteomes" id="UP000033651">
    <property type="component" value="Unassembled WGS sequence"/>
</dbReference>
<keyword evidence="1" id="KW-0472">Membrane</keyword>
<sequence>MIDEFWSAVLGSLTNQLSNEKPSPTTYCAAFFAGVIGMLLLMIFCFCEGTGWSKGIDIFLGALFTPLVPLALVGAGLFSMAILWIRIEH</sequence>
<proteinExistence type="predicted"/>
<dbReference type="AlphaFoldDB" id="A0A0F3K5J7"/>
<dbReference type="RefSeq" id="WP_045831101.1">
    <property type="nucleotide sequence ID" value="NZ_JZRB01000056.1"/>
</dbReference>
<dbReference type="EMBL" id="JZRB01000056">
    <property type="protein sequence ID" value="KJV26451.1"/>
    <property type="molecule type" value="Genomic_DNA"/>
</dbReference>
<feature type="transmembrane region" description="Helical" evidence="1">
    <location>
        <begin position="24"/>
        <end position="46"/>
    </location>
</feature>
<evidence type="ECO:0000313" key="2">
    <source>
        <dbReference type="EMBL" id="KJV26451.1"/>
    </source>
</evidence>
<evidence type="ECO:0000313" key="3">
    <source>
        <dbReference type="Proteomes" id="UP000033651"/>
    </source>
</evidence>
<keyword evidence="1" id="KW-0812">Transmembrane</keyword>